<dbReference type="GO" id="GO:1902936">
    <property type="term" value="F:phosphatidylinositol bisphosphate binding"/>
    <property type="evidence" value="ECO:0007669"/>
    <property type="project" value="TreeGrafter"/>
</dbReference>
<evidence type="ECO:0000259" key="1">
    <source>
        <dbReference type="PROSITE" id="PS50191"/>
    </source>
</evidence>
<dbReference type="Pfam" id="PF00650">
    <property type="entry name" value="CRAL_TRIO"/>
    <property type="match status" value="1"/>
</dbReference>
<dbReference type="Gene3D" id="1.20.5.1200">
    <property type="entry name" value="Alpha-tocopherol transfer"/>
    <property type="match status" value="1"/>
</dbReference>
<dbReference type="InterPro" id="IPR001251">
    <property type="entry name" value="CRAL-TRIO_dom"/>
</dbReference>
<comment type="caution">
    <text evidence="2">The sequence shown here is derived from an EMBL/GenBank/DDBJ whole genome shotgun (WGS) entry which is preliminary data.</text>
</comment>
<dbReference type="AlphaFoldDB" id="A0A5N4AKZ8"/>
<dbReference type="SMART" id="SM01100">
    <property type="entry name" value="CRAL_TRIO_N"/>
    <property type="match status" value="1"/>
</dbReference>
<organism evidence="2 3">
    <name type="scientific">Photinus pyralis</name>
    <name type="common">Common eastern firefly</name>
    <name type="synonym">Lampyris pyralis</name>
    <dbReference type="NCBI Taxonomy" id="7054"/>
    <lineage>
        <taxon>Eukaryota</taxon>
        <taxon>Metazoa</taxon>
        <taxon>Ecdysozoa</taxon>
        <taxon>Arthropoda</taxon>
        <taxon>Hexapoda</taxon>
        <taxon>Insecta</taxon>
        <taxon>Pterygota</taxon>
        <taxon>Neoptera</taxon>
        <taxon>Endopterygota</taxon>
        <taxon>Coleoptera</taxon>
        <taxon>Polyphaga</taxon>
        <taxon>Elateriformia</taxon>
        <taxon>Elateroidea</taxon>
        <taxon>Lampyridae</taxon>
        <taxon>Lampyrinae</taxon>
        <taxon>Photinus</taxon>
    </lineage>
</organism>
<dbReference type="Gene3D" id="1.10.8.20">
    <property type="entry name" value="N-terminal domain of phosphatidylinositol transfer protein sec14p"/>
    <property type="match status" value="1"/>
</dbReference>
<accession>A0A5N4AKZ8</accession>
<dbReference type="FunCoup" id="A0A5N4AKZ8">
    <property type="interactions" value="37"/>
</dbReference>
<dbReference type="InterPro" id="IPR036865">
    <property type="entry name" value="CRAL-TRIO_dom_sf"/>
</dbReference>
<dbReference type="PANTHER" id="PTHR10174">
    <property type="entry name" value="ALPHA-TOCOPHEROL TRANSFER PROTEIN-RELATED"/>
    <property type="match status" value="1"/>
</dbReference>
<dbReference type="OrthoDB" id="6693676at2759"/>
<feature type="domain" description="CRAL-TRIO" evidence="1">
    <location>
        <begin position="90"/>
        <end position="254"/>
    </location>
</feature>
<name>A0A5N4AKZ8_PHOPY</name>
<dbReference type="CDD" id="cd00170">
    <property type="entry name" value="SEC14"/>
    <property type="match status" value="1"/>
</dbReference>
<dbReference type="EMBL" id="VVIM01000006">
    <property type="protein sequence ID" value="KAB0798022.1"/>
    <property type="molecule type" value="Genomic_DNA"/>
</dbReference>
<dbReference type="PANTHER" id="PTHR10174:SF216">
    <property type="entry name" value="CRAL-TRIO DOMAIN-CONTAINING PROTEIN-RELATED"/>
    <property type="match status" value="1"/>
</dbReference>
<dbReference type="PRINTS" id="PR00180">
    <property type="entry name" value="CRETINALDHBP"/>
</dbReference>
<gene>
    <name evidence="2" type="ORF">PPYR_09015</name>
</gene>
<dbReference type="SUPFAM" id="SSF46938">
    <property type="entry name" value="CRAL/TRIO N-terminal domain"/>
    <property type="match status" value="1"/>
</dbReference>
<evidence type="ECO:0000313" key="3">
    <source>
        <dbReference type="Proteomes" id="UP000327044"/>
    </source>
</evidence>
<proteinExistence type="predicted"/>
<keyword evidence="3" id="KW-1185">Reference proteome</keyword>
<dbReference type="SMART" id="SM00516">
    <property type="entry name" value="SEC14"/>
    <property type="match status" value="1"/>
</dbReference>
<dbReference type="PROSITE" id="PS50191">
    <property type="entry name" value="CRAL_TRIO"/>
    <property type="match status" value="1"/>
</dbReference>
<dbReference type="GO" id="GO:0016020">
    <property type="term" value="C:membrane"/>
    <property type="evidence" value="ECO:0007669"/>
    <property type="project" value="TreeGrafter"/>
</dbReference>
<protein>
    <recommendedName>
        <fullName evidence="1">CRAL-TRIO domain-containing protein</fullName>
    </recommendedName>
</protein>
<dbReference type="SUPFAM" id="SSF52087">
    <property type="entry name" value="CRAL/TRIO domain"/>
    <property type="match status" value="1"/>
</dbReference>
<reference evidence="2 3" key="1">
    <citation type="journal article" date="2018" name="Elife">
        <title>Firefly genomes illuminate parallel origins of bioluminescence in beetles.</title>
        <authorList>
            <person name="Fallon T.R."/>
            <person name="Lower S.E."/>
            <person name="Chang C.H."/>
            <person name="Bessho-Uehara M."/>
            <person name="Martin G.J."/>
            <person name="Bewick A.J."/>
            <person name="Behringer M."/>
            <person name="Debat H.J."/>
            <person name="Wong I."/>
            <person name="Day J.C."/>
            <person name="Suvorov A."/>
            <person name="Silva C.J."/>
            <person name="Stanger-Hall K.F."/>
            <person name="Hall D.W."/>
            <person name="Schmitz R.J."/>
            <person name="Nelson D.R."/>
            <person name="Lewis S.M."/>
            <person name="Shigenobu S."/>
            <person name="Bybee S.M."/>
            <person name="Larracuente A.M."/>
            <person name="Oba Y."/>
            <person name="Weng J.K."/>
        </authorList>
    </citation>
    <scope>NUCLEOTIDE SEQUENCE [LARGE SCALE GENOMIC DNA]</scope>
    <source>
        <strain evidence="2">1611_PpyrPB1</strain>
        <tissue evidence="2">Whole body</tissue>
    </source>
</reference>
<dbReference type="InterPro" id="IPR011074">
    <property type="entry name" value="CRAL/TRIO_N_dom"/>
</dbReference>
<dbReference type="InParanoid" id="A0A5N4AKZ8"/>
<dbReference type="Gene3D" id="3.40.525.10">
    <property type="entry name" value="CRAL-TRIO lipid binding domain"/>
    <property type="match status" value="1"/>
</dbReference>
<dbReference type="InterPro" id="IPR036273">
    <property type="entry name" value="CRAL/TRIO_N_dom_sf"/>
</dbReference>
<sequence>MNVRLLPSNLQSYAIKECKEDPSRVPEDVAHIREWLTKQPHLKTRTDDQWILRFLRGCKFSLDKTKEKLNNFYTLRSALPEFFANRDPYLPKIQQILQLGAILPIDVPEGPKVLLHRTTNIDPSQVLLIDVIKVWSMIADIMLNEDDHGAIYGYRIIIDLDTLNANHLLQATPIVTKKVVVCLKNVYPYRLKGAYFINMPSIFESILNLGKVLVGKKLSSRITVISKDSIQSLCEHVPISALPVEYGGCGETLEELTVKWKHKVESYKEWFLEEATYGCDESKRISESYTPSDSFGINGSFRKLNID</sequence>
<evidence type="ECO:0000313" key="2">
    <source>
        <dbReference type="EMBL" id="KAB0798022.1"/>
    </source>
</evidence>
<dbReference type="Proteomes" id="UP000327044">
    <property type="component" value="Unassembled WGS sequence"/>
</dbReference>